<comment type="similarity">
    <text evidence="1">Belongs to the PPR family. P subfamily.</text>
</comment>
<evidence type="ECO:0000256" key="3">
    <source>
        <dbReference type="PROSITE-ProRule" id="PRU00708"/>
    </source>
</evidence>
<dbReference type="Pfam" id="PF13812">
    <property type="entry name" value="PPR_3"/>
    <property type="match status" value="1"/>
</dbReference>
<feature type="repeat" description="PPR" evidence="3">
    <location>
        <begin position="498"/>
        <end position="532"/>
    </location>
</feature>
<proteinExistence type="inferred from homology"/>
<sequence length="655" mass="74218">MGLESKFWIFFNGQSDGIGGSPAMIDELKGAIDSLLKEPEGFLLVPVEGEETRGISNLSLLNFQSDSVCFNSDYHYHHHLQLYSSKKVQMQFLCGGKFQSFGWFLGFVECCKAGEIMGLIRRLCDYSFDGGDNNDNGFQYVEEPLKRMYKSSGFDSFQSESCVEEEHFSVRRSYVECTRIDADRVLDILRRDGPGFDAKRALSELEIKVSWLLVREVFTGILRNINEENKTRCAKLGFKFFMWSDQQGNYKHTGNSYHLLMKIFAECEEFRAMWKLADEMVEKGFHTTAQTFNILICTCGEAGLAMNVVERFIRSKTFNFRPYKNSYNAILHSLLVLHQYKLIEWVYQHMLEERHSPDVLTYNVILYAKCRLGKAPEFHRLLDEMLSCGIFPDFHTYNILLHVYGKTNNPVAALDLLNAMKEASIDPTVLHYTTLIDGLGRAGNLLGCQYFFDEMIKAGCIPDVVCYTVMITGYIMNGELEKAQEMFEDMIVNGQLPNVFTYNSMIRGLCMAGKFEEACSMLKEMESRGCNPNFHVYRTLVRNLRNAGKLSEAHEVIKQMIEKSQYSHLLVLKNFSGSSASCDASAYLKFAVSLVFQGRILSRCRGIGFDEGKSEGCGRAIEVGDAGVPLVTQVPMDQFLISSDGAHNSGTSEAM</sequence>
<evidence type="ECO:0008006" key="6">
    <source>
        <dbReference type="Google" id="ProtNLM"/>
    </source>
</evidence>
<evidence type="ECO:0000313" key="5">
    <source>
        <dbReference type="Proteomes" id="UP000886885"/>
    </source>
</evidence>
<dbReference type="Proteomes" id="UP000886885">
    <property type="component" value="Chromosome 15A"/>
</dbReference>
<dbReference type="InterPro" id="IPR002885">
    <property type="entry name" value="PPR_rpt"/>
</dbReference>
<comment type="caution">
    <text evidence="4">The sequence shown here is derived from an EMBL/GenBank/DDBJ whole genome shotgun (WGS) entry which is preliminary data.</text>
</comment>
<feature type="repeat" description="PPR" evidence="3">
    <location>
        <begin position="428"/>
        <end position="462"/>
    </location>
</feature>
<keyword evidence="5" id="KW-1185">Reference proteome</keyword>
<organism evidence="4 5">
    <name type="scientific">Populus tomentosa</name>
    <name type="common">Chinese white poplar</name>
    <dbReference type="NCBI Taxonomy" id="118781"/>
    <lineage>
        <taxon>Eukaryota</taxon>
        <taxon>Viridiplantae</taxon>
        <taxon>Streptophyta</taxon>
        <taxon>Embryophyta</taxon>
        <taxon>Tracheophyta</taxon>
        <taxon>Spermatophyta</taxon>
        <taxon>Magnoliopsida</taxon>
        <taxon>eudicotyledons</taxon>
        <taxon>Gunneridae</taxon>
        <taxon>Pentapetalae</taxon>
        <taxon>rosids</taxon>
        <taxon>fabids</taxon>
        <taxon>Malpighiales</taxon>
        <taxon>Salicaceae</taxon>
        <taxon>Saliceae</taxon>
        <taxon>Populus</taxon>
    </lineage>
</organism>
<evidence type="ECO:0000313" key="4">
    <source>
        <dbReference type="EMBL" id="KAG6747513.1"/>
    </source>
</evidence>
<protein>
    <recommendedName>
        <fullName evidence="6">Pentatricopeptide repeat-containing protein</fullName>
    </recommendedName>
</protein>
<feature type="repeat" description="PPR" evidence="3">
    <location>
        <begin position="393"/>
        <end position="427"/>
    </location>
</feature>
<accession>A0A8X7YFG7</accession>
<feature type="repeat" description="PPR" evidence="3">
    <location>
        <begin position="463"/>
        <end position="497"/>
    </location>
</feature>
<keyword evidence="2" id="KW-0677">Repeat</keyword>
<evidence type="ECO:0000256" key="1">
    <source>
        <dbReference type="ARBA" id="ARBA00007626"/>
    </source>
</evidence>
<dbReference type="Pfam" id="PF13041">
    <property type="entry name" value="PPR_2"/>
    <property type="match status" value="2"/>
</dbReference>
<dbReference type="OrthoDB" id="185373at2759"/>
<dbReference type="AlphaFoldDB" id="A0A8X7YFG7"/>
<dbReference type="EMBL" id="JAAWWB010000029">
    <property type="protein sequence ID" value="KAG6747513.1"/>
    <property type="molecule type" value="Genomic_DNA"/>
</dbReference>
<dbReference type="Pfam" id="PF01535">
    <property type="entry name" value="PPR"/>
    <property type="match status" value="1"/>
</dbReference>
<dbReference type="PROSITE" id="PS51375">
    <property type="entry name" value="PPR"/>
    <property type="match status" value="5"/>
</dbReference>
<reference evidence="4" key="1">
    <citation type="journal article" date="2020" name="bioRxiv">
        <title>Hybrid origin of Populus tomentosa Carr. identified through genome sequencing and phylogenomic analysis.</title>
        <authorList>
            <person name="An X."/>
            <person name="Gao K."/>
            <person name="Chen Z."/>
            <person name="Li J."/>
            <person name="Yang X."/>
            <person name="Yang X."/>
            <person name="Zhou J."/>
            <person name="Guo T."/>
            <person name="Zhao T."/>
            <person name="Huang S."/>
            <person name="Miao D."/>
            <person name="Khan W.U."/>
            <person name="Rao P."/>
            <person name="Ye M."/>
            <person name="Lei B."/>
            <person name="Liao W."/>
            <person name="Wang J."/>
            <person name="Ji L."/>
            <person name="Li Y."/>
            <person name="Guo B."/>
            <person name="Mustafa N.S."/>
            <person name="Li S."/>
            <person name="Yun Q."/>
            <person name="Keller S.R."/>
            <person name="Mao J."/>
            <person name="Zhang R."/>
            <person name="Strauss S.H."/>
        </authorList>
    </citation>
    <scope>NUCLEOTIDE SEQUENCE</scope>
    <source>
        <strain evidence="4">GM15</strain>
        <tissue evidence="4">Leaf</tissue>
    </source>
</reference>
<dbReference type="NCBIfam" id="TIGR00756">
    <property type="entry name" value="PPR"/>
    <property type="match status" value="5"/>
</dbReference>
<gene>
    <name evidence="4" type="ORF">POTOM_049918</name>
</gene>
<feature type="repeat" description="PPR" evidence="3">
    <location>
        <begin position="358"/>
        <end position="392"/>
    </location>
</feature>
<evidence type="ECO:0000256" key="2">
    <source>
        <dbReference type="ARBA" id="ARBA00022737"/>
    </source>
</evidence>
<dbReference type="PANTHER" id="PTHR47941">
    <property type="entry name" value="PENTATRICOPEPTIDE REPEAT-CONTAINING PROTEIN 3, MITOCHONDRIAL"/>
    <property type="match status" value="1"/>
</dbReference>
<name>A0A8X7YFG7_POPTO</name>